<dbReference type="Proteomes" id="UP000177740">
    <property type="component" value="Unassembled WGS sequence"/>
</dbReference>
<keyword evidence="1" id="KW-0472">Membrane</keyword>
<dbReference type="EMBL" id="MHMM01000006">
    <property type="protein sequence ID" value="OGZ27478.1"/>
    <property type="molecule type" value="Genomic_DNA"/>
</dbReference>
<comment type="caution">
    <text evidence="2">The sequence shown here is derived from an EMBL/GenBank/DDBJ whole genome shotgun (WGS) entry which is preliminary data.</text>
</comment>
<dbReference type="AlphaFoldDB" id="A0A1G2EQE5"/>
<keyword evidence="1" id="KW-1133">Transmembrane helix</keyword>
<reference evidence="2 3" key="1">
    <citation type="journal article" date="2016" name="Nat. Commun.">
        <title>Thousands of microbial genomes shed light on interconnected biogeochemical processes in an aquifer system.</title>
        <authorList>
            <person name="Anantharaman K."/>
            <person name="Brown C.T."/>
            <person name="Hug L.A."/>
            <person name="Sharon I."/>
            <person name="Castelle C.J."/>
            <person name="Probst A.J."/>
            <person name="Thomas B.C."/>
            <person name="Singh A."/>
            <person name="Wilkins M.J."/>
            <person name="Karaoz U."/>
            <person name="Brodie E.L."/>
            <person name="Williams K.H."/>
            <person name="Hubbard S.S."/>
            <person name="Banfield J.F."/>
        </authorList>
    </citation>
    <scope>NUCLEOTIDE SEQUENCE [LARGE SCALE GENOMIC DNA]</scope>
</reference>
<evidence type="ECO:0000313" key="3">
    <source>
        <dbReference type="Proteomes" id="UP000177740"/>
    </source>
</evidence>
<evidence type="ECO:0000313" key="2">
    <source>
        <dbReference type="EMBL" id="OGZ27478.1"/>
    </source>
</evidence>
<name>A0A1G2EQE5_9BACT</name>
<proteinExistence type="predicted"/>
<dbReference type="STRING" id="1801677.A2365_03335"/>
<keyword evidence="1" id="KW-0812">Transmembrane</keyword>
<accession>A0A1G2EQE5</accession>
<organism evidence="2 3">
    <name type="scientific">Candidatus Nealsonbacteria bacterium RIFOXYB1_FULL_40_15</name>
    <dbReference type="NCBI Taxonomy" id="1801677"/>
    <lineage>
        <taxon>Bacteria</taxon>
        <taxon>Candidatus Nealsoniibacteriota</taxon>
    </lineage>
</organism>
<sequence>MPVNFIERKNRQKYLLIAVIIIFLATAVVLWFGYFNDVEISPVAYEPELYPEGSIIIDFSIFEKPFLKELKPFSEILPYEGSLGKQNPFK</sequence>
<feature type="transmembrane region" description="Helical" evidence="1">
    <location>
        <begin position="14"/>
        <end position="34"/>
    </location>
</feature>
<gene>
    <name evidence="2" type="ORF">A2365_03335</name>
</gene>
<evidence type="ECO:0000256" key="1">
    <source>
        <dbReference type="SAM" id="Phobius"/>
    </source>
</evidence>
<protein>
    <submittedName>
        <fullName evidence="2">Uncharacterized protein</fullName>
    </submittedName>
</protein>